<protein>
    <submittedName>
        <fullName evidence="3">Dienelactone hydrolase family protein</fullName>
    </submittedName>
</protein>
<evidence type="ECO:0000313" key="3">
    <source>
        <dbReference type="EMBL" id="QJT22721.1"/>
    </source>
</evidence>
<dbReference type="InterPro" id="IPR029058">
    <property type="entry name" value="AB_hydrolase_fold"/>
</dbReference>
<dbReference type="InterPro" id="IPR002925">
    <property type="entry name" value="Dienelactn_hydro"/>
</dbReference>
<dbReference type="GO" id="GO:0016787">
    <property type="term" value="F:hydrolase activity"/>
    <property type="evidence" value="ECO:0007669"/>
    <property type="project" value="UniProtKB-KW"/>
</dbReference>
<dbReference type="Pfam" id="PF01738">
    <property type="entry name" value="DLH"/>
    <property type="match status" value="1"/>
</dbReference>
<gene>
    <name evidence="3" type="ORF">E4184_15735</name>
</gene>
<feature type="chain" id="PRO_5026952897" evidence="1">
    <location>
        <begin position="21"/>
        <end position="246"/>
    </location>
</feature>
<reference evidence="3 4" key="1">
    <citation type="submission" date="2019-03" db="EMBL/GenBank/DDBJ databases">
        <title>Novel transposon Tn6433 accelerates the dissemination of tet(E) in Aeromonas from aerobic biofilm under oxytetracycline stress.</title>
        <authorList>
            <person name="Shi Y."/>
            <person name="Tian Z."/>
            <person name="Zhang Y."/>
            <person name="Zhang H."/>
            <person name="Yang M."/>
        </authorList>
    </citation>
    <scope>NUCLEOTIDE SEQUENCE [LARGE SCALE GENOMIC DNA]</scope>
    <source>
        <strain evidence="3 4">T0.1-19</strain>
    </source>
</reference>
<evidence type="ECO:0000256" key="1">
    <source>
        <dbReference type="SAM" id="SignalP"/>
    </source>
</evidence>
<dbReference type="SUPFAM" id="SSF53474">
    <property type="entry name" value="alpha/beta-Hydrolases"/>
    <property type="match status" value="1"/>
</dbReference>
<evidence type="ECO:0000313" key="4">
    <source>
        <dbReference type="Proteomes" id="UP000501427"/>
    </source>
</evidence>
<dbReference type="Proteomes" id="UP000501427">
    <property type="component" value="Chromosome"/>
</dbReference>
<dbReference type="InterPro" id="IPR050261">
    <property type="entry name" value="FrsA_esterase"/>
</dbReference>
<dbReference type="RefSeq" id="WP_171276545.1">
    <property type="nucleotide sequence ID" value="NZ_CAWPJG010000001.1"/>
</dbReference>
<dbReference type="Gene3D" id="3.40.50.1820">
    <property type="entry name" value="alpha/beta hydrolase"/>
    <property type="match status" value="1"/>
</dbReference>
<accession>A0A6M4YFE9</accession>
<keyword evidence="1" id="KW-0732">Signal</keyword>
<dbReference type="AlphaFoldDB" id="A0A6M4YFE9"/>
<feature type="signal peptide" evidence="1">
    <location>
        <begin position="1"/>
        <end position="20"/>
    </location>
</feature>
<dbReference type="EMBL" id="CP038441">
    <property type="protein sequence ID" value="QJT22721.1"/>
    <property type="molecule type" value="Genomic_DNA"/>
</dbReference>
<name>A0A6M4YFE9_AERME</name>
<feature type="domain" description="Dienelactone hydrolase" evidence="2">
    <location>
        <begin position="33"/>
        <end position="243"/>
    </location>
</feature>
<evidence type="ECO:0000259" key="2">
    <source>
        <dbReference type="Pfam" id="PF01738"/>
    </source>
</evidence>
<organism evidence="3 4">
    <name type="scientific">Aeromonas media</name>
    <dbReference type="NCBI Taxonomy" id="651"/>
    <lineage>
        <taxon>Bacteria</taxon>
        <taxon>Pseudomonadati</taxon>
        <taxon>Pseudomonadota</taxon>
        <taxon>Gammaproteobacteria</taxon>
        <taxon>Aeromonadales</taxon>
        <taxon>Aeromonadaceae</taxon>
        <taxon>Aeromonas</taxon>
    </lineage>
</organism>
<sequence>MKTRWILALLGLIWGSAAQAGAVRYQVDGQPFEGYYLAAADKQAPLVVLVHDWDGLTDYEVKRAEMLVALGYSVFAVDLFGAGIRPTAVEERKKLTGALYQDRARMRKLLQAGLVEAGRQGGRLDNAVAMGYCFGGAAVLELARSGASLKGIVSVHGGLETPAGQNYEQTKASLLIQHGSADQAVSLGQFAALITELESAGIRHEATSYSGAPHAFSVFGSDNYRADADAKSWRRFTEFLGEVTKG</sequence>
<keyword evidence="3" id="KW-0378">Hydrolase</keyword>
<proteinExistence type="predicted"/>
<dbReference type="PANTHER" id="PTHR22946:SF0">
    <property type="entry name" value="DIENELACTONE HYDROLASE DOMAIN-CONTAINING PROTEIN"/>
    <property type="match status" value="1"/>
</dbReference>
<dbReference type="PANTHER" id="PTHR22946">
    <property type="entry name" value="DIENELACTONE HYDROLASE DOMAIN-CONTAINING PROTEIN-RELATED"/>
    <property type="match status" value="1"/>
</dbReference>